<dbReference type="AlphaFoldDB" id="A0AB39BIE6"/>
<dbReference type="InterPro" id="IPR009097">
    <property type="entry name" value="Cyclic_Pdiesterase"/>
</dbReference>
<protein>
    <recommendedName>
        <fullName evidence="2">2'-5' RNA ligase family protein</fullName>
    </recommendedName>
</protein>
<sequence>MQRFFDRADTEWRRPSGCLHFYALPAEGEQLRRDFRSVSSALSTVPGLGRMPEEYLHVTVQRLDAYADDLDDPEWVSTLDSLGPALGLLPGFEVRFAPPTVRSHAVEAVGGLSLHWSALVATIRQTLADAGLRQTLTASPYAPHYTVSYCIEETDDAVIRHHLSPAAKPTAMGLSSVSLVAVDQDREAGVFRFETIREWALGH</sequence>
<accession>A0AB39BIE6</accession>
<reference evidence="1" key="1">
    <citation type="submission" date="2024-05" db="EMBL/GenBank/DDBJ databases">
        <title>Herbiconiux sp. A18JL235.</title>
        <authorList>
            <person name="Zhang G."/>
        </authorList>
    </citation>
    <scope>NUCLEOTIDE SEQUENCE</scope>
    <source>
        <strain evidence="1">A18JL235</strain>
    </source>
</reference>
<evidence type="ECO:0000313" key="1">
    <source>
        <dbReference type="EMBL" id="XDI05908.1"/>
    </source>
</evidence>
<evidence type="ECO:0008006" key="2">
    <source>
        <dbReference type="Google" id="ProtNLM"/>
    </source>
</evidence>
<name>A0AB39BIE6_9MICO</name>
<organism evidence="1">
    <name type="scientific">Herbiconiux sp. A18JL235</name>
    <dbReference type="NCBI Taxonomy" id="3152363"/>
    <lineage>
        <taxon>Bacteria</taxon>
        <taxon>Bacillati</taxon>
        <taxon>Actinomycetota</taxon>
        <taxon>Actinomycetes</taxon>
        <taxon>Micrococcales</taxon>
        <taxon>Microbacteriaceae</taxon>
        <taxon>Herbiconiux</taxon>
    </lineage>
</organism>
<dbReference type="Gene3D" id="3.90.1140.10">
    <property type="entry name" value="Cyclic phosphodiesterase"/>
    <property type="match status" value="1"/>
</dbReference>
<dbReference type="RefSeq" id="WP_368498297.1">
    <property type="nucleotide sequence ID" value="NZ_CP162511.1"/>
</dbReference>
<gene>
    <name evidence="1" type="ORF">ABFY20_02085</name>
</gene>
<dbReference type="SUPFAM" id="SSF55144">
    <property type="entry name" value="LigT-like"/>
    <property type="match status" value="1"/>
</dbReference>
<dbReference type="EMBL" id="CP162511">
    <property type="protein sequence ID" value="XDI05908.1"/>
    <property type="molecule type" value="Genomic_DNA"/>
</dbReference>
<proteinExistence type="predicted"/>